<organism evidence="1 2">
    <name type="scientific">Russula earlei</name>
    <dbReference type="NCBI Taxonomy" id="71964"/>
    <lineage>
        <taxon>Eukaryota</taxon>
        <taxon>Fungi</taxon>
        <taxon>Dikarya</taxon>
        <taxon>Basidiomycota</taxon>
        <taxon>Agaricomycotina</taxon>
        <taxon>Agaricomycetes</taxon>
        <taxon>Russulales</taxon>
        <taxon>Russulaceae</taxon>
        <taxon>Russula</taxon>
    </lineage>
</organism>
<dbReference type="Proteomes" id="UP001207468">
    <property type="component" value="Unassembled WGS sequence"/>
</dbReference>
<comment type="caution">
    <text evidence="1">The sequence shown here is derived from an EMBL/GenBank/DDBJ whole genome shotgun (WGS) entry which is preliminary data.</text>
</comment>
<accession>A0ACC0U8Q9</accession>
<evidence type="ECO:0000313" key="2">
    <source>
        <dbReference type="Proteomes" id="UP001207468"/>
    </source>
</evidence>
<dbReference type="EMBL" id="JAGFNK010000120">
    <property type="protein sequence ID" value="KAI9507564.1"/>
    <property type="molecule type" value="Genomic_DNA"/>
</dbReference>
<gene>
    <name evidence="1" type="ORF">F5148DRAFT_1203993</name>
</gene>
<proteinExistence type="predicted"/>
<sequence>MSPSVTSLSSSHPHPPTFAHLLAHADLPPPGPEHFVARRALWTTPTVLTRLDRAPSATRVRLENLLDEPGALELPSVWDAGLNMVWKGLIAGGRLKNYLPLRAVVKILYAGWRRDGTWPDNAKVVDDDNFFGALDPQTNTLVNMTSSAMSDTNSSVGRDLRR</sequence>
<keyword evidence="2" id="KW-1185">Reference proteome</keyword>
<protein>
    <submittedName>
        <fullName evidence="1">Uncharacterized protein</fullName>
    </submittedName>
</protein>
<evidence type="ECO:0000313" key="1">
    <source>
        <dbReference type="EMBL" id="KAI9507564.1"/>
    </source>
</evidence>
<name>A0ACC0U8Q9_9AGAM</name>
<reference evidence="1" key="1">
    <citation type="submission" date="2021-03" db="EMBL/GenBank/DDBJ databases">
        <title>Evolutionary priming and transition to the ectomycorrhizal habit in an iconic lineage of mushroom-forming fungi: is preadaptation a requirement?</title>
        <authorList>
            <consortium name="DOE Joint Genome Institute"/>
            <person name="Looney B.P."/>
            <person name="Miyauchi S."/>
            <person name="Morin E."/>
            <person name="Drula E."/>
            <person name="Courty P.E."/>
            <person name="Chicoki N."/>
            <person name="Fauchery L."/>
            <person name="Kohler A."/>
            <person name="Kuo A."/>
            <person name="LaButti K."/>
            <person name="Pangilinan J."/>
            <person name="Lipzen A."/>
            <person name="Riley R."/>
            <person name="Andreopoulos W."/>
            <person name="He G."/>
            <person name="Johnson J."/>
            <person name="Barry K.W."/>
            <person name="Grigoriev I.V."/>
            <person name="Nagy L."/>
            <person name="Hibbett D."/>
            <person name="Henrissat B."/>
            <person name="Matheny P.B."/>
            <person name="Labbe J."/>
            <person name="Martin A.F."/>
        </authorList>
    </citation>
    <scope>NUCLEOTIDE SEQUENCE</scope>
    <source>
        <strain evidence="1">BPL698</strain>
    </source>
</reference>